<keyword evidence="6 10" id="KW-1133">Transmembrane helix</keyword>
<dbReference type="EMBL" id="GDKB01000035">
    <property type="protein sequence ID" value="JAP38461.1"/>
    <property type="molecule type" value="Transcribed_RNA"/>
</dbReference>
<evidence type="ECO:0000256" key="1">
    <source>
        <dbReference type="ARBA" id="ARBA00004651"/>
    </source>
</evidence>
<keyword evidence="5 10" id="KW-0552">Olfaction</keyword>
<comment type="subcellular location">
    <subcellularLocation>
        <location evidence="1 10">Cell membrane</location>
        <topology evidence="1 10">Multi-pass membrane protein</topology>
    </subcellularLocation>
</comment>
<keyword evidence="2" id="KW-1003">Cell membrane</keyword>
<dbReference type="PANTHER" id="PTHR21137">
    <property type="entry name" value="ODORANT RECEPTOR"/>
    <property type="match status" value="1"/>
</dbReference>
<organism evidence="11">
    <name type="scientific">Cydia pomonella</name>
    <name type="common">Codling moth</name>
    <dbReference type="NCBI Taxonomy" id="82600"/>
    <lineage>
        <taxon>Eukaryota</taxon>
        <taxon>Metazoa</taxon>
        <taxon>Ecdysozoa</taxon>
        <taxon>Arthropoda</taxon>
        <taxon>Hexapoda</taxon>
        <taxon>Insecta</taxon>
        <taxon>Pterygota</taxon>
        <taxon>Neoptera</taxon>
        <taxon>Endopterygota</taxon>
        <taxon>Lepidoptera</taxon>
        <taxon>Glossata</taxon>
        <taxon>Ditrysia</taxon>
        <taxon>Tortricoidea</taxon>
        <taxon>Tortricidae</taxon>
        <taxon>Olethreutinae</taxon>
        <taxon>Grapholitini</taxon>
        <taxon>Cydia</taxon>
    </lineage>
</organism>
<dbReference type="PANTHER" id="PTHR21137:SF35">
    <property type="entry name" value="ODORANT RECEPTOR 19A-RELATED"/>
    <property type="match status" value="1"/>
</dbReference>
<keyword evidence="8 10" id="KW-0675">Receptor</keyword>
<comment type="caution">
    <text evidence="10">Lacks conserved residue(s) required for the propagation of feature annotation.</text>
</comment>
<dbReference type="GO" id="GO:0004984">
    <property type="term" value="F:olfactory receptor activity"/>
    <property type="evidence" value="ECO:0007669"/>
    <property type="project" value="InterPro"/>
</dbReference>
<feature type="transmembrane region" description="Helical" evidence="10">
    <location>
        <begin position="151"/>
        <end position="172"/>
    </location>
</feature>
<reference evidence="11" key="1">
    <citation type="journal article" date="2016" name="Sci. Rep.">
        <title>The chemosensory receptors of codling moth Cydia pomonella-expression in larvae and adults.</title>
        <authorList>
            <person name="Walker W.B.III."/>
            <person name="Gonzalez F."/>
            <person name="Garczynski S.F."/>
            <person name="Witzgall P."/>
        </authorList>
    </citation>
    <scope>NUCLEOTIDE SEQUENCE</scope>
</reference>
<dbReference type="GO" id="GO:0007165">
    <property type="term" value="P:signal transduction"/>
    <property type="evidence" value="ECO:0007669"/>
    <property type="project" value="UniProtKB-KW"/>
</dbReference>
<dbReference type="GO" id="GO:0005549">
    <property type="term" value="F:odorant binding"/>
    <property type="evidence" value="ECO:0007669"/>
    <property type="project" value="InterPro"/>
</dbReference>
<dbReference type="InterPro" id="IPR004117">
    <property type="entry name" value="7tm6_olfct_rcpt"/>
</dbReference>
<evidence type="ECO:0000256" key="5">
    <source>
        <dbReference type="ARBA" id="ARBA00022725"/>
    </source>
</evidence>
<proteinExistence type="inferred from homology"/>
<evidence type="ECO:0000256" key="8">
    <source>
        <dbReference type="ARBA" id="ARBA00023170"/>
    </source>
</evidence>
<feature type="transmembrane region" description="Helical" evidence="10">
    <location>
        <begin position="51"/>
        <end position="77"/>
    </location>
</feature>
<evidence type="ECO:0000256" key="10">
    <source>
        <dbReference type="RuleBase" id="RU351113"/>
    </source>
</evidence>
<evidence type="ECO:0000256" key="6">
    <source>
        <dbReference type="ARBA" id="ARBA00022989"/>
    </source>
</evidence>
<dbReference type="Pfam" id="PF02949">
    <property type="entry name" value="7tm_6"/>
    <property type="match status" value="1"/>
</dbReference>
<name>A0A0V0J0Z9_CYDPO</name>
<evidence type="ECO:0000256" key="7">
    <source>
        <dbReference type="ARBA" id="ARBA00023136"/>
    </source>
</evidence>
<gene>
    <name evidence="11" type="primary">OR</name>
</gene>
<accession>A0A0V0J0Z9</accession>
<evidence type="ECO:0000256" key="4">
    <source>
        <dbReference type="ARBA" id="ARBA00022692"/>
    </source>
</evidence>
<evidence type="ECO:0000256" key="2">
    <source>
        <dbReference type="ARBA" id="ARBA00022475"/>
    </source>
</evidence>
<keyword evidence="7 10" id="KW-0472">Membrane</keyword>
<feature type="transmembrane region" description="Helical" evidence="10">
    <location>
        <begin position="89"/>
        <end position="107"/>
    </location>
</feature>
<evidence type="ECO:0000313" key="11">
    <source>
        <dbReference type="EMBL" id="JAP38461.1"/>
    </source>
</evidence>
<evidence type="ECO:0000256" key="9">
    <source>
        <dbReference type="ARBA" id="ARBA00023224"/>
    </source>
</evidence>
<feature type="transmembrane region" description="Helical" evidence="10">
    <location>
        <begin position="209"/>
        <end position="239"/>
    </location>
</feature>
<evidence type="ECO:0000256" key="3">
    <source>
        <dbReference type="ARBA" id="ARBA00022606"/>
    </source>
</evidence>
<dbReference type="AlphaFoldDB" id="A0A0V0J0Z9"/>
<keyword evidence="4 10" id="KW-0812">Transmembrane</keyword>
<keyword evidence="3 10" id="KW-0716">Sensory transduction</keyword>
<sequence length="425" mass="49851">MILNQVYDVLKKRLDDGYVNSPLDFKYVASLQFVMTTIGSWPYKQFGRNRLAAILSTCNAFLILLGTVLCVLGLIYMRESVVKLSFFDLGHNILCLIFDTMYLQRLLTARTKKYQEVIKDYLLHFNLFYFKGRSPYAAKVHAQIHIISGMFTIYVMWQMFIGLLLFIFMPWFNNYNRGMFGENRPQNSTFEHSVYYYLPDDIDTTEEEYWLLFIFNMLLSYMTTICMCVFDLLLILIVFQIWGHLRILKHNLQNVPLPENSIMYSVEENNNIRMLLKENILHHNFIIQFVNRCSDAFSEYLFAFYLFMQFNTCILLLEVTTFTADSLAKYGALTVVMHQQLIQVSILFEMLNTKSEQLTDAVYAIPWEHMDTKNKRTVLFFLHRIQTPVSLKAAKVVPVGVNTMSAVLKTTFSYYMMLKALAGER</sequence>
<keyword evidence="9 10" id="KW-0807">Transducer</keyword>
<protein>
    <recommendedName>
        <fullName evidence="10">Odorant receptor</fullName>
    </recommendedName>
</protein>
<comment type="similarity">
    <text evidence="10">Belongs to the insect chemoreceptor superfamily. Heteromeric odorant receptor channel (TC 1.A.69) family.</text>
</comment>
<dbReference type="GO" id="GO:0005886">
    <property type="term" value="C:plasma membrane"/>
    <property type="evidence" value="ECO:0007669"/>
    <property type="project" value="UniProtKB-SubCell"/>
</dbReference>